<dbReference type="Pfam" id="PF15112">
    <property type="entry name" value="DUF4559"/>
    <property type="match status" value="1"/>
</dbReference>
<gene>
    <name evidence="2" type="ORF">MAR_003143</name>
</gene>
<name>A0ABY7G560_MYAAR</name>
<feature type="region of interest" description="Disordered" evidence="1">
    <location>
        <begin position="530"/>
        <end position="549"/>
    </location>
</feature>
<evidence type="ECO:0000256" key="1">
    <source>
        <dbReference type="SAM" id="MobiDB-lite"/>
    </source>
</evidence>
<organism evidence="2 3">
    <name type="scientific">Mya arenaria</name>
    <name type="common">Soft-shell clam</name>
    <dbReference type="NCBI Taxonomy" id="6604"/>
    <lineage>
        <taxon>Eukaryota</taxon>
        <taxon>Metazoa</taxon>
        <taxon>Spiralia</taxon>
        <taxon>Lophotrochozoa</taxon>
        <taxon>Mollusca</taxon>
        <taxon>Bivalvia</taxon>
        <taxon>Autobranchia</taxon>
        <taxon>Heteroconchia</taxon>
        <taxon>Euheterodonta</taxon>
        <taxon>Imparidentia</taxon>
        <taxon>Neoheterodontei</taxon>
        <taxon>Myida</taxon>
        <taxon>Myoidea</taxon>
        <taxon>Myidae</taxon>
        <taxon>Mya</taxon>
    </lineage>
</organism>
<accession>A0ABY7G560</accession>
<evidence type="ECO:0008006" key="4">
    <source>
        <dbReference type="Google" id="ProtNLM"/>
    </source>
</evidence>
<dbReference type="InterPro" id="IPR027417">
    <property type="entry name" value="P-loop_NTPase"/>
</dbReference>
<dbReference type="Proteomes" id="UP001164746">
    <property type="component" value="Chromosome 16"/>
</dbReference>
<proteinExistence type="predicted"/>
<keyword evidence="3" id="KW-1185">Reference proteome</keyword>
<dbReference type="EMBL" id="CP111027">
    <property type="protein sequence ID" value="WAR29575.1"/>
    <property type="molecule type" value="Genomic_DNA"/>
</dbReference>
<sequence length="885" mass="102566">MEIWPPEVGVNGWHELCIGFTMAESIEARQENWLRVVWGLLYMREGLQEYVDTKGKQQYQVFRNNVMGKSGHFCDEMKREVQNNHKSKNPIWVNTDSTKWEDPHVGHWEVTKCYLSTSGYLDKTEPNHVDASGLLSICINSSFIKKLISNIQHFEELRNIRNKALHDAHYEFDRQTADDCLDKMIAVLEDPQELLHNASAKKAADNIRKCFPQISKKCPESLLENCMENFWTLFIFSANTLETCGNSMERRKNMMLDLSSFLTANLLRIDRTVESLQKFHGISTSFRTFSAMVFQEDLWKSVRILQIFRSREKFSMKCQGVFPGLGLRKIKERSAKIPVFMSNALEQWLHKNFDVESALKETEERMFERLRKELKEELTHHIHEGYTDRALSLTTFMKVGYNGYYDRALLLTTLMKSSSTNFIAEGRGCLTYYVAEESEYIKDVVTGPTDNYSADEIGLKHKLDDSNEEILKRRGIEDQEAKLKDLKTKLIRSIMENYSTLQLNPIVQHQDSMLVDFYEPPHMTKTVLETENKESETRIPVDTPKTGRKSDIKHTMFKSEAGMGKTSFSQYLALAWCAVHGESEECNRMREKMKEFKLFNDIEYIKGTQLLFLLHLRDFDNEPNCKKMLKTYLQSDLGYSDGDINELLSYINSPETVLLMDGLDEWKCTANKMPMYTSVSEARIITTSRPWKIDSCITARMQDYNKITITGIGFDFVERLVRNVTECLRQEGIGVRDDTADFIQILHSKELKSIIYMNASASDKTLLLIPVVILQLLCLWHDGKDFGRTRTQIYMNMSETLLQRMIKKHGKQYVNTTDKSQLQVYTTMGAECCIQHGENIAKLSLLAFYLLFTGPLEHSLQFSKIENQEIEATLRELSSFVYTLE</sequence>
<protein>
    <recommendedName>
        <fullName evidence="4">NACHT domain-containing protein</fullName>
    </recommendedName>
</protein>
<dbReference type="InterPro" id="IPR027897">
    <property type="entry name" value="DUF4559"/>
</dbReference>
<reference evidence="2" key="1">
    <citation type="submission" date="2022-11" db="EMBL/GenBank/DDBJ databases">
        <title>Centuries of genome instability and evolution in soft-shell clam transmissible cancer (bioRxiv).</title>
        <authorList>
            <person name="Hart S.F.M."/>
            <person name="Yonemitsu M.A."/>
            <person name="Giersch R.M."/>
            <person name="Beal B.F."/>
            <person name="Arriagada G."/>
            <person name="Davis B.W."/>
            <person name="Ostrander E.A."/>
            <person name="Goff S.P."/>
            <person name="Metzger M.J."/>
        </authorList>
    </citation>
    <scope>NUCLEOTIDE SEQUENCE</scope>
    <source>
        <strain evidence="2">MELC-2E11</strain>
        <tissue evidence="2">Siphon/mantle</tissue>
    </source>
</reference>
<evidence type="ECO:0000313" key="2">
    <source>
        <dbReference type="EMBL" id="WAR29575.1"/>
    </source>
</evidence>
<dbReference type="Gene3D" id="3.40.50.300">
    <property type="entry name" value="P-loop containing nucleotide triphosphate hydrolases"/>
    <property type="match status" value="1"/>
</dbReference>
<evidence type="ECO:0000313" key="3">
    <source>
        <dbReference type="Proteomes" id="UP001164746"/>
    </source>
</evidence>
<feature type="compositionally biased region" description="Basic and acidic residues" evidence="1">
    <location>
        <begin position="530"/>
        <end position="539"/>
    </location>
</feature>